<accession>A0A087UN48</accession>
<dbReference type="AlphaFoldDB" id="A0A087UN48"/>
<dbReference type="OrthoDB" id="6428100at2759"/>
<keyword evidence="3" id="KW-1185">Reference proteome</keyword>
<feature type="non-terminal residue" evidence="2">
    <location>
        <position position="68"/>
    </location>
</feature>
<proteinExistence type="predicted"/>
<organism evidence="2 3">
    <name type="scientific">Stegodyphus mimosarum</name>
    <name type="common">African social velvet spider</name>
    <dbReference type="NCBI Taxonomy" id="407821"/>
    <lineage>
        <taxon>Eukaryota</taxon>
        <taxon>Metazoa</taxon>
        <taxon>Ecdysozoa</taxon>
        <taxon>Arthropoda</taxon>
        <taxon>Chelicerata</taxon>
        <taxon>Arachnida</taxon>
        <taxon>Araneae</taxon>
        <taxon>Araneomorphae</taxon>
        <taxon>Entelegynae</taxon>
        <taxon>Eresoidea</taxon>
        <taxon>Eresidae</taxon>
        <taxon>Stegodyphus</taxon>
    </lineage>
</organism>
<dbReference type="EMBL" id="KK120664">
    <property type="protein sequence ID" value="KFM78787.1"/>
    <property type="molecule type" value="Genomic_DNA"/>
</dbReference>
<reference evidence="2 3" key="1">
    <citation type="submission" date="2013-11" db="EMBL/GenBank/DDBJ databases">
        <title>Genome sequencing of Stegodyphus mimosarum.</title>
        <authorList>
            <person name="Bechsgaard J."/>
        </authorList>
    </citation>
    <scope>NUCLEOTIDE SEQUENCE [LARGE SCALE GENOMIC DNA]</scope>
</reference>
<feature type="compositionally biased region" description="Polar residues" evidence="1">
    <location>
        <begin position="58"/>
        <end position="68"/>
    </location>
</feature>
<dbReference type="Proteomes" id="UP000054359">
    <property type="component" value="Unassembled WGS sequence"/>
</dbReference>
<protein>
    <submittedName>
        <fullName evidence="2">Uncharacterized protein</fullName>
    </submittedName>
</protein>
<gene>
    <name evidence="2" type="ORF">X975_16711</name>
</gene>
<evidence type="ECO:0000313" key="2">
    <source>
        <dbReference type="EMBL" id="KFM78787.1"/>
    </source>
</evidence>
<name>A0A087UN48_STEMI</name>
<evidence type="ECO:0000256" key="1">
    <source>
        <dbReference type="SAM" id="MobiDB-lite"/>
    </source>
</evidence>
<feature type="region of interest" description="Disordered" evidence="1">
    <location>
        <begin position="49"/>
        <end position="68"/>
    </location>
</feature>
<sequence length="68" mass="7459">MEDSVQTSVLGDKCLNEEDNSQIPLTKCSDILKPNKNIVEHAVDKIPPWLQGRPDTQDLPSCSTVIGP</sequence>
<evidence type="ECO:0000313" key="3">
    <source>
        <dbReference type="Proteomes" id="UP000054359"/>
    </source>
</evidence>